<accession>J7LDT7</accession>
<keyword evidence="3" id="KW-1003">Cell membrane</keyword>
<evidence type="ECO:0000256" key="1">
    <source>
        <dbReference type="ARBA" id="ARBA00004651"/>
    </source>
</evidence>
<evidence type="ECO:0000256" key="4">
    <source>
        <dbReference type="ARBA" id="ARBA00022692"/>
    </source>
</evidence>
<proteinExistence type="predicted"/>
<dbReference type="SUPFAM" id="SSF103473">
    <property type="entry name" value="MFS general substrate transporter"/>
    <property type="match status" value="1"/>
</dbReference>
<dbReference type="PANTHER" id="PTHR43266">
    <property type="entry name" value="MACROLIDE-EFFLUX PROTEIN"/>
    <property type="match status" value="1"/>
</dbReference>
<feature type="region of interest" description="Disordered" evidence="7">
    <location>
        <begin position="432"/>
        <end position="457"/>
    </location>
</feature>
<evidence type="ECO:0000256" key="3">
    <source>
        <dbReference type="ARBA" id="ARBA00022475"/>
    </source>
</evidence>
<feature type="transmembrane region" description="Helical" evidence="8">
    <location>
        <begin position="280"/>
        <end position="304"/>
    </location>
</feature>
<feature type="transmembrane region" description="Helical" evidence="8">
    <location>
        <begin position="250"/>
        <end position="268"/>
    </location>
</feature>
<gene>
    <name evidence="9" type="ordered locus">B005_2929</name>
</gene>
<evidence type="ECO:0000256" key="5">
    <source>
        <dbReference type="ARBA" id="ARBA00022989"/>
    </source>
</evidence>
<reference evidence="10" key="2">
    <citation type="submission" date="2012-08" db="EMBL/GenBank/DDBJ databases">
        <title>Whole-genome sequence of Nocardiopsis alba strain ATCC BAA-2165 associated with honeybees.</title>
        <authorList>
            <person name="Qiao J."/>
            <person name="Chen L."/>
            <person name="Li Y."/>
            <person name="Wang J."/>
            <person name="Zhang W."/>
            <person name="Chen S."/>
        </authorList>
    </citation>
    <scope>NUCLEOTIDE SEQUENCE [LARGE SCALE GENOMIC DNA]</scope>
    <source>
        <strain evidence="10">ATCC BAA-2165 / BE74</strain>
    </source>
</reference>
<evidence type="ECO:0000313" key="9">
    <source>
        <dbReference type="EMBL" id="AFR10876.1"/>
    </source>
</evidence>
<feature type="transmembrane region" description="Helical" evidence="8">
    <location>
        <begin position="41"/>
        <end position="64"/>
    </location>
</feature>
<dbReference type="STRING" id="1205910.B005_2929"/>
<dbReference type="KEGG" id="nal:B005_2929"/>
<dbReference type="HOGENOM" id="CLU_404821_0_0_11"/>
<evidence type="ECO:0000256" key="7">
    <source>
        <dbReference type="SAM" id="MobiDB-lite"/>
    </source>
</evidence>
<feature type="region of interest" description="Disordered" evidence="7">
    <location>
        <begin position="626"/>
        <end position="660"/>
    </location>
</feature>
<feature type="region of interest" description="Disordered" evidence="7">
    <location>
        <begin position="372"/>
        <end position="405"/>
    </location>
</feature>
<dbReference type="GO" id="GO:0022857">
    <property type="term" value="F:transmembrane transporter activity"/>
    <property type="evidence" value="ECO:0007669"/>
    <property type="project" value="InterPro"/>
</dbReference>
<dbReference type="Gene3D" id="1.20.1250.20">
    <property type="entry name" value="MFS general substrate transporter like domains"/>
    <property type="match status" value="1"/>
</dbReference>
<feature type="transmembrane region" description="Helical" evidence="8">
    <location>
        <begin position="217"/>
        <end position="238"/>
    </location>
</feature>
<dbReference type="Pfam" id="PF07690">
    <property type="entry name" value="MFS_1"/>
    <property type="match status" value="1"/>
</dbReference>
<organism evidence="9 10">
    <name type="scientific">Nocardiopsis alba (strain ATCC BAA-2165 / BE74)</name>
    <dbReference type="NCBI Taxonomy" id="1205910"/>
    <lineage>
        <taxon>Bacteria</taxon>
        <taxon>Bacillati</taxon>
        <taxon>Actinomycetota</taxon>
        <taxon>Actinomycetes</taxon>
        <taxon>Streptosporangiales</taxon>
        <taxon>Nocardiopsidaceae</taxon>
        <taxon>Nocardiopsis</taxon>
    </lineage>
</organism>
<feature type="region of interest" description="Disordered" evidence="7">
    <location>
        <begin position="503"/>
        <end position="526"/>
    </location>
</feature>
<keyword evidence="5 8" id="KW-1133">Transmembrane helix</keyword>
<dbReference type="CDD" id="cd06173">
    <property type="entry name" value="MFS_MefA_like"/>
    <property type="match status" value="1"/>
</dbReference>
<comment type="subcellular location">
    <subcellularLocation>
        <location evidence="1">Cell membrane</location>
        <topology evidence="1">Multi-pass membrane protein</topology>
    </subcellularLocation>
</comment>
<dbReference type="Proteomes" id="UP000003779">
    <property type="component" value="Chromosome"/>
</dbReference>
<dbReference type="InterPro" id="IPR036259">
    <property type="entry name" value="MFS_trans_sf"/>
</dbReference>
<dbReference type="eggNOG" id="COG2814">
    <property type="taxonomic scope" value="Bacteria"/>
</dbReference>
<dbReference type="AlphaFoldDB" id="J7LDT7"/>
<reference evidence="9 10" key="1">
    <citation type="journal article" date="2012" name="J. Bacteriol.">
        <title>Whole-Genome Sequence of Nocardiopsis alba Strain ATCC BAA-2165, Associated with Honeybees.</title>
        <authorList>
            <person name="Qiao J."/>
            <person name="Chen L."/>
            <person name="Li Y."/>
            <person name="Wang J."/>
            <person name="Zhang W."/>
            <person name="Chen S."/>
        </authorList>
    </citation>
    <scope>NUCLEOTIDE SEQUENCE [LARGE SCALE GENOMIC DNA]</scope>
    <source>
        <strain evidence="10">ATCC BAA-2165 / BE74</strain>
    </source>
</reference>
<keyword evidence="6 8" id="KW-0472">Membrane</keyword>
<keyword evidence="2" id="KW-0813">Transport</keyword>
<name>J7LDT7_NOCAA</name>
<evidence type="ECO:0000313" key="10">
    <source>
        <dbReference type="Proteomes" id="UP000003779"/>
    </source>
</evidence>
<feature type="transmembrane region" description="Helical" evidence="8">
    <location>
        <begin position="12"/>
        <end position="35"/>
    </location>
</feature>
<evidence type="ECO:0000256" key="6">
    <source>
        <dbReference type="ARBA" id="ARBA00023136"/>
    </source>
</evidence>
<feature type="transmembrane region" description="Helical" evidence="8">
    <location>
        <begin position="343"/>
        <end position="362"/>
    </location>
</feature>
<dbReference type="GO" id="GO:0005886">
    <property type="term" value="C:plasma membrane"/>
    <property type="evidence" value="ECO:0007669"/>
    <property type="project" value="UniProtKB-SubCell"/>
</dbReference>
<sequence length="679" mass="72184">MRLFTIRDYRYLFGAQVIALFGTGLTTVALGLLAYELAGPRAGAVLGTALTIKMVMYVVIAPFAAAYADRLPRRGFLILLDLLRAGVVLALPFVTEIWHVYVLIALLQASSAAFTPTFQAVIPDIVADKAAYTRALSASQVAYTMESLLSPVLAAVALLFMGFDLLFVGTSVGFAVSALLVLATRIPNARPSAHSGVREKLVAGIGTFVRTPRLRGVMALNMVVAAAGSIVVVNTVNHVRDRLGGSQSDVAWMLAVSGLGTLLAALVLPRLLDRIAERTVMVTGAGVLVVGTLGALFLVAVPAAGWSGTAIVWGVIGVGTALVVTPTGKVLRASVPPNRIPEVFAAQFSLSHLAWLVTYPVAGRLGTAAGLAPRLDRPRRPGRRRSRRSPPTVAAPRRGRTRGRDGVRRVRVPFEDHRPEVRARGLTVRRAPAMRGADRDERTAPRNRFGAGGSVDEADRQGAVHGVANVGGRRGAEAPVELHDPHTVSSGLPDPFDQCLPVGDPGDHDPLMPGQGGGDRRPVQEQRAPGLSGLEGGLVGGHLFERFESVPVHPHLDPATDHLDDPRGVVDSDTTAELDAVGVACGVRRPLHQVGVFDPLDDHVTVIDDDTRLSFEQNMCRHIRPNIPGVGGIPRKSDAGITSAPSPAHPTESVATIGRHRTESFRLERLSARYDRDDG</sequence>
<dbReference type="PANTHER" id="PTHR43266:SF2">
    <property type="entry name" value="MAJOR FACILITATOR SUPERFAMILY (MFS) PROFILE DOMAIN-CONTAINING PROTEIN"/>
    <property type="match status" value="1"/>
</dbReference>
<dbReference type="EMBL" id="CP003788">
    <property type="protein sequence ID" value="AFR10876.1"/>
    <property type="molecule type" value="Genomic_DNA"/>
</dbReference>
<feature type="transmembrane region" description="Helical" evidence="8">
    <location>
        <begin position="310"/>
        <end position="331"/>
    </location>
</feature>
<evidence type="ECO:0000256" key="2">
    <source>
        <dbReference type="ARBA" id="ARBA00022448"/>
    </source>
</evidence>
<protein>
    <submittedName>
        <fullName evidence="9">Major Facilitator Superfamily protein</fullName>
    </submittedName>
</protein>
<dbReference type="PATRIC" id="fig|1205910.3.peg.2767"/>
<keyword evidence="4 8" id="KW-0812">Transmembrane</keyword>
<feature type="transmembrane region" description="Helical" evidence="8">
    <location>
        <begin position="166"/>
        <end position="184"/>
    </location>
</feature>
<dbReference type="InterPro" id="IPR011701">
    <property type="entry name" value="MFS"/>
</dbReference>
<evidence type="ECO:0000256" key="8">
    <source>
        <dbReference type="SAM" id="Phobius"/>
    </source>
</evidence>